<dbReference type="EMBL" id="OIVN01002990">
    <property type="protein sequence ID" value="SPD07977.1"/>
    <property type="molecule type" value="Genomic_DNA"/>
</dbReference>
<reference evidence="3" key="1">
    <citation type="submission" date="2018-02" db="EMBL/GenBank/DDBJ databases">
        <authorList>
            <person name="Cohen D.B."/>
            <person name="Kent A.D."/>
        </authorList>
    </citation>
    <scope>NUCLEOTIDE SEQUENCE</scope>
</reference>
<dbReference type="AlphaFoldDB" id="A0A2N9H0D0"/>
<accession>A0A2N9H0D0</accession>
<protein>
    <submittedName>
        <fullName evidence="3">Uncharacterized protein</fullName>
    </submittedName>
</protein>
<organism evidence="3">
    <name type="scientific">Fagus sylvatica</name>
    <name type="common">Beechnut</name>
    <dbReference type="NCBI Taxonomy" id="28930"/>
    <lineage>
        <taxon>Eukaryota</taxon>
        <taxon>Viridiplantae</taxon>
        <taxon>Streptophyta</taxon>
        <taxon>Embryophyta</taxon>
        <taxon>Tracheophyta</taxon>
        <taxon>Spermatophyta</taxon>
        <taxon>Magnoliopsida</taxon>
        <taxon>eudicotyledons</taxon>
        <taxon>Gunneridae</taxon>
        <taxon>Pentapetalae</taxon>
        <taxon>rosids</taxon>
        <taxon>fabids</taxon>
        <taxon>Fagales</taxon>
        <taxon>Fagaceae</taxon>
        <taxon>Fagus</taxon>
    </lineage>
</organism>
<dbReference type="PANTHER" id="PTHR34467:SF3">
    <property type="entry name" value="PROTEIN, PUTATIVE-RELATED"/>
    <property type="match status" value="1"/>
</dbReference>
<dbReference type="PANTHER" id="PTHR34467">
    <property type="entry name" value="TRANSMEMBRANE PROTEIN"/>
    <property type="match status" value="1"/>
</dbReference>
<feature type="compositionally biased region" description="Gly residues" evidence="1">
    <location>
        <begin position="81"/>
        <end position="90"/>
    </location>
</feature>
<evidence type="ECO:0000256" key="1">
    <source>
        <dbReference type="SAM" id="MobiDB-lite"/>
    </source>
</evidence>
<feature type="region of interest" description="Disordered" evidence="1">
    <location>
        <begin position="65"/>
        <end position="90"/>
    </location>
</feature>
<evidence type="ECO:0000313" key="3">
    <source>
        <dbReference type="EMBL" id="SPD07977.1"/>
    </source>
</evidence>
<keyword evidence="2" id="KW-0732">Signal</keyword>
<evidence type="ECO:0000256" key="2">
    <source>
        <dbReference type="SAM" id="SignalP"/>
    </source>
</evidence>
<gene>
    <name evidence="3" type="ORF">FSB_LOCUS35859</name>
</gene>
<name>A0A2N9H0D0_FAGSY</name>
<proteinExistence type="predicted"/>
<sequence length="90" mass="9834">MEKSTMLPWIKTFILILLLVPICSASGKADSFKDGMEQTYPPSEVKIQMKMRKLIGVDALLDYHDPVANPAHEPPPPKKGSTGGKGGNNR</sequence>
<feature type="signal peptide" evidence="2">
    <location>
        <begin position="1"/>
        <end position="25"/>
    </location>
</feature>
<feature type="chain" id="PRO_5014873564" evidence="2">
    <location>
        <begin position="26"/>
        <end position="90"/>
    </location>
</feature>